<dbReference type="PANTHER" id="PTHR22050:SF1">
    <property type="entry name" value="TRANSMEMBRANE PROTEIN 131"/>
    <property type="match status" value="1"/>
</dbReference>
<sequence length="79" mass="9061">MLATCAETLPRPGWELELYIIVSLIMSSMFLLVIATAYLEAQSIWEPFKRRVSVETNSTMETGRPFNLREIVQIHSDSK</sequence>
<dbReference type="InterPro" id="IPR039877">
    <property type="entry name" value="TMEM131-like"/>
</dbReference>
<dbReference type="AlphaFoldDB" id="A0A6I9NKQ4"/>
<gene>
    <name evidence="3" type="primary">LOC104952124</name>
</gene>
<accession>A0A6I9NKQ4</accession>
<dbReference type="OrthoDB" id="8964172at2759"/>
<name>A0A6I9NKQ4_9TELE</name>
<dbReference type="GO" id="GO:0016020">
    <property type="term" value="C:membrane"/>
    <property type="evidence" value="ECO:0007669"/>
    <property type="project" value="TreeGrafter"/>
</dbReference>
<dbReference type="GeneID" id="104952124"/>
<keyword evidence="1" id="KW-0812">Transmembrane</keyword>
<proteinExistence type="predicted"/>
<dbReference type="KEGG" id="ncc:104952124"/>
<feature type="transmembrane region" description="Helical" evidence="1">
    <location>
        <begin position="18"/>
        <end position="41"/>
    </location>
</feature>
<keyword evidence="1" id="KW-1133">Transmembrane helix</keyword>
<evidence type="ECO:0000313" key="3">
    <source>
        <dbReference type="RefSeq" id="XP_010777182.1"/>
    </source>
</evidence>
<dbReference type="RefSeq" id="XP_010777182.1">
    <property type="nucleotide sequence ID" value="XM_010778880.1"/>
</dbReference>
<dbReference type="PANTHER" id="PTHR22050">
    <property type="entry name" value="RW1 PROTEIN HOMOLOG"/>
    <property type="match status" value="1"/>
</dbReference>
<keyword evidence="2" id="KW-1185">Reference proteome</keyword>
<reference evidence="3" key="1">
    <citation type="submission" date="2025-08" db="UniProtKB">
        <authorList>
            <consortium name="RefSeq"/>
        </authorList>
    </citation>
    <scope>IDENTIFICATION</scope>
    <source>
        <tissue evidence="3">Muscle</tissue>
    </source>
</reference>
<dbReference type="Proteomes" id="UP000504611">
    <property type="component" value="Unplaced"/>
</dbReference>
<evidence type="ECO:0000256" key="1">
    <source>
        <dbReference type="SAM" id="Phobius"/>
    </source>
</evidence>
<organism evidence="2 3">
    <name type="scientific">Notothenia coriiceps</name>
    <name type="common">black rockcod</name>
    <dbReference type="NCBI Taxonomy" id="8208"/>
    <lineage>
        <taxon>Eukaryota</taxon>
        <taxon>Metazoa</taxon>
        <taxon>Chordata</taxon>
        <taxon>Craniata</taxon>
        <taxon>Vertebrata</taxon>
        <taxon>Euteleostomi</taxon>
        <taxon>Actinopterygii</taxon>
        <taxon>Neopterygii</taxon>
        <taxon>Teleostei</taxon>
        <taxon>Neoteleostei</taxon>
        <taxon>Acanthomorphata</taxon>
        <taxon>Eupercaria</taxon>
        <taxon>Perciformes</taxon>
        <taxon>Notothenioidei</taxon>
        <taxon>Nototheniidae</taxon>
        <taxon>Notothenia</taxon>
    </lineage>
</organism>
<keyword evidence="1" id="KW-0472">Membrane</keyword>
<protein>
    <submittedName>
        <fullName evidence="3">Transmembrane protein 131-like</fullName>
    </submittedName>
</protein>
<evidence type="ECO:0000313" key="2">
    <source>
        <dbReference type="Proteomes" id="UP000504611"/>
    </source>
</evidence>